<comment type="similarity">
    <text evidence="1">Belongs to the RecJ family.</text>
</comment>
<dbReference type="Pfam" id="PF02272">
    <property type="entry name" value="DHHA1"/>
    <property type="match status" value="1"/>
</dbReference>
<protein>
    <recommendedName>
        <fullName evidence="2">Single-stranded-DNA-specific exonuclease RecJ</fullName>
    </recommendedName>
</protein>
<dbReference type="GO" id="GO:0008409">
    <property type="term" value="F:5'-3' exonuclease activity"/>
    <property type="evidence" value="ECO:0007669"/>
    <property type="project" value="InterPro"/>
</dbReference>
<dbReference type="InterPro" id="IPR001667">
    <property type="entry name" value="DDH_dom"/>
</dbReference>
<feature type="domain" description="RecJ OB" evidence="9">
    <location>
        <begin position="464"/>
        <end position="567"/>
    </location>
</feature>
<keyword evidence="3" id="KW-0540">Nuclease</keyword>
<dbReference type="NCBIfam" id="TIGR00644">
    <property type="entry name" value="recJ"/>
    <property type="match status" value="1"/>
</dbReference>
<dbReference type="EMBL" id="FQZU01000001">
    <property type="protein sequence ID" value="SHI54022.1"/>
    <property type="molecule type" value="Genomic_DNA"/>
</dbReference>
<dbReference type="GO" id="GO:0003676">
    <property type="term" value="F:nucleic acid binding"/>
    <property type="evidence" value="ECO:0007669"/>
    <property type="project" value="InterPro"/>
</dbReference>
<feature type="coiled-coil region" evidence="6">
    <location>
        <begin position="311"/>
        <end position="338"/>
    </location>
</feature>
<evidence type="ECO:0000256" key="6">
    <source>
        <dbReference type="SAM" id="Coils"/>
    </source>
</evidence>
<keyword evidence="4" id="KW-0378">Hydrolase</keyword>
<dbReference type="AlphaFoldDB" id="A0A1M6BZ65"/>
<accession>A0A1M6BZ65</accession>
<dbReference type="PANTHER" id="PTHR30255">
    <property type="entry name" value="SINGLE-STRANDED-DNA-SPECIFIC EXONUCLEASE RECJ"/>
    <property type="match status" value="1"/>
</dbReference>
<feature type="domain" description="DDH" evidence="7">
    <location>
        <begin position="79"/>
        <end position="237"/>
    </location>
</feature>
<evidence type="ECO:0000256" key="2">
    <source>
        <dbReference type="ARBA" id="ARBA00019841"/>
    </source>
</evidence>
<gene>
    <name evidence="10" type="ORF">SAMN02745216_00108</name>
</gene>
<dbReference type="InterPro" id="IPR004610">
    <property type="entry name" value="RecJ"/>
</dbReference>
<proteinExistence type="inferred from homology"/>
<name>A0A1M6BZ65_9BACT</name>
<evidence type="ECO:0000313" key="10">
    <source>
        <dbReference type="EMBL" id="SHI54022.1"/>
    </source>
</evidence>
<dbReference type="Pfam" id="PF01368">
    <property type="entry name" value="DHH"/>
    <property type="match status" value="1"/>
</dbReference>
<evidence type="ECO:0000256" key="1">
    <source>
        <dbReference type="ARBA" id="ARBA00005915"/>
    </source>
</evidence>
<organism evidence="10 11">
    <name type="scientific">Desulfatibacillum alkenivorans DSM 16219</name>
    <dbReference type="NCBI Taxonomy" id="1121393"/>
    <lineage>
        <taxon>Bacteria</taxon>
        <taxon>Pseudomonadati</taxon>
        <taxon>Thermodesulfobacteriota</taxon>
        <taxon>Desulfobacteria</taxon>
        <taxon>Desulfobacterales</taxon>
        <taxon>Desulfatibacillaceae</taxon>
        <taxon>Desulfatibacillum</taxon>
    </lineage>
</organism>
<evidence type="ECO:0000256" key="3">
    <source>
        <dbReference type="ARBA" id="ARBA00022722"/>
    </source>
</evidence>
<evidence type="ECO:0000313" key="11">
    <source>
        <dbReference type="Proteomes" id="UP000183994"/>
    </source>
</evidence>
<reference evidence="11" key="1">
    <citation type="submission" date="2016-11" db="EMBL/GenBank/DDBJ databases">
        <authorList>
            <person name="Varghese N."/>
            <person name="Submissions S."/>
        </authorList>
    </citation>
    <scope>NUCLEOTIDE SEQUENCE [LARGE SCALE GENOMIC DNA]</scope>
    <source>
        <strain evidence="11">DSM 16219</strain>
    </source>
</reference>
<dbReference type="RefSeq" id="WP_073471854.1">
    <property type="nucleotide sequence ID" value="NZ_FQZU01000001.1"/>
</dbReference>
<dbReference type="GO" id="GO:0006310">
    <property type="term" value="P:DNA recombination"/>
    <property type="evidence" value="ECO:0007669"/>
    <property type="project" value="InterPro"/>
</dbReference>
<dbReference type="Gene3D" id="3.10.310.30">
    <property type="match status" value="1"/>
</dbReference>
<dbReference type="InterPro" id="IPR041122">
    <property type="entry name" value="RecJ_OB"/>
</dbReference>
<feature type="domain" description="DHHA1" evidence="8">
    <location>
        <begin position="359"/>
        <end position="447"/>
    </location>
</feature>
<dbReference type="STRING" id="1121393.SAMN02745216_00108"/>
<sequence length="572" mass="62419">MNRRWKLCEPNLEAVEALSKYLGCHKAIAGAMVNRGIREPGAAERYLGPSLTDLPSPFTLKDMDKAIARIIHAIQARENILVFGDYDADGVCSTALLTEFLLEAGARVFFHVPHRTQEGYGFSPQHIRNPVLSKKIQLVITVDNGISSHEAIEEARQAGVDVIVTDHHTPSETPPPALAVIDPKLPGCPSGLDHLAGVGVAFYLCIGLRTAMREQGLWLEGKEPNLKHKCDLVALGTVADMVPLVGENRILTRAGLEIMGAAARPGVKALLDVSAVDNSTVTAHDLAFRAAPRLNAPGRVDHANKAVELLLEKSNSRARQLAWEIDALNRKRQRMSEDLYHSALSMLKTDHDLKGKRSLVMAHSGWHPGVIGIAAAKLVREFNCPVVLISMDKRTGKGSARSIPGVDLYQALQACESQLLAFGGHAQAAGLTIDDQSIETFRGMFDNQVLEKSTDRDFERVLTIDYSVDPMEIGPDFANQIESMAPFGIANPEPVFISKEVGIKQGPTVGRGHRRMVFHSGEGGAKPLQAIWFNAQNQLVPSIAGAVAYRVQWNRWKDRQTVQAVVEGIREG</sequence>
<dbReference type="GO" id="GO:0006281">
    <property type="term" value="P:DNA repair"/>
    <property type="evidence" value="ECO:0007669"/>
    <property type="project" value="InterPro"/>
</dbReference>
<keyword evidence="5 10" id="KW-0269">Exonuclease</keyword>
<dbReference type="SUPFAM" id="SSF64182">
    <property type="entry name" value="DHH phosphoesterases"/>
    <property type="match status" value="1"/>
</dbReference>
<dbReference type="InterPro" id="IPR051673">
    <property type="entry name" value="SSDNA_exonuclease_RecJ"/>
</dbReference>
<dbReference type="PANTHER" id="PTHR30255:SF2">
    <property type="entry name" value="SINGLE-STRANDED-DNA-SPECIFIC EXONUCLEASE RECJ"/>
    <property type="match status" value="1"/>
</dbReference>
<evidence type="ECO:0000256" key="5">
    <source>
        <dbReference type="ARBA" id="ARBA00022839"/>
    </source>
</evidence>
<dbReference type="InterPro" id="IPR003156">
    <property type="entry name" value="DHHA1_dom"/>
</dbReference>
<dbReference type="OrthoDB" id="9809852at2"/>
<evidence type="ECO:0000259" key="9">
    <source>
        <dbReference type="Pfam" id="PF17768"/>
    </source>
</evidence>
<dbReference type="Pfam" id="PF17768">
    <property type="entry name" value="RecJ_OB"/>
    <property type="match status" value="1"/>
</dbReference>
<evidence type="ECO:0000256" key="4">
    <source>
        <dbReference type="ARBA" id="ARBA00022801"/>
    </source>
</evidence>
<dbReference type="Proteomes" id="UP000183994">
    <property type="component" value="Unassembled WGS sequence"/>
</dbReference>
<keyword evidence="6" id="KW-0175">Coiled coil</keyword>
<evidence type="ECO:0000259" key="8">
    <source>
        <dbReference type="Pfam" id="PF02272"/>
    </source>
</evidence>
<evidence type="ECO:0000259" key="7">
    <source>
        <dbReference type="Pfam" id="PF01368"/>
    </source>
</evidence>
<dbReference type="Gene3D" id="3.90.1640.30">
    <property type="match status" value="1"/>
</dbReference>
<dbReference type="InterPro" id="IPR038763">
    <property type="entry name" value="DHH_sf"/>
</dbReference>
<keyword evidence="11" id="KW-1185">Reference proteome</keyword>